<name>A0ABN6MIZ0_9ACTN</name>
<dbReference type="EMBL" id="AP025564">
    <property type="protein sequence ID" value="BDE96935.1"/>
    <property type="molecule type" value="Genomic_DNA"/>
</dbReference>
<dbReference type="InterPro" id="IPR050327">
    <property type="entry name" value="Proton-linked_MCT"/>
</dbReference>
<keyword evidence="3 5" id="KW-1133">Transmembrane helix</keyword>
<feature type="transmembrane region" description="Helical" evidence="5">
    <location>
        <begin position="140"/>
        <end position="163"/>
    </location>
</feature>
<feature type="transmembrane region" description="Helical" evidence="5">
    <location>
        <begin position="384"/>
        <end position="404"/>
    </location>
</feature>
<evidence type="ECO:0000256" key="5">
    <source>
        <dbReference type="SAM" id="Phobius"/>
    </source>
</evidence>
<evidence type="ECO:0000256" key="4">
    <source>
        <dbReference type="ARBA" id="ARBA00023136"/>
    </source>
</evidence>
<feature type="transmembrane region" description="Helical" evidence="5">
    <location>
        <begin position="354"/>
        <end position="378"/>
    </location>
</feature>
<feature type="transmembrane region" description="Helical" evidence="5">
    <location>
        <begin position="169"/>
        <end position="190"/>
    </location>
</feature>
<feature type="transmembrane region" description="Helical" evidence="5">
    <location>
        <begin position="318"/>
        <end position="342"/>
    </location>
</feature>
<dbReference type="PROSITE" id="PS51257">
    <property type="entry name" value="PROKAR_LIPOPROTEIN"/>
    <property type="match status" value="1"/>
</dbReference>
<feature type="transmembrane region" description="Helical" evidence="5">
    <location>
        <begin position="265"/>
        <end position="286"/>
    </location>
</feature>
<evidence type="ECO:0000313" key="7">
    <source>
        <dbReference type="EMBL" id="BDE96935.1"/>
    </source>
</evidence>
<dbReference type="Proteomes" id="UP001320544">
    <property type="component" value="Chromosome"/>
</dbReference>
<keyword evidence="8" id="KW-1185">Reference proteome</keyword>
<evidence type="ECO:0000256" key="1">
    <source>
        <dbReference type="ARBA" id="ARBA00004651"/>
    </source>
</evidence>
<evidence type="ECO:0000256" key="3">
    <source>
        <dbReference type="ARBA" id="ARBA00022989"/>
    </source>
</evidence>
<accession>A0ABN6MIZ0</accession>
<protein>
    <submittedName>
        <fullName evidence="7">MFS transporter</fullName>
    </submittedName>
</protein>
<feature type="transmembrane region" description="Helical" evidence="5">
    <location>
        <begin position="226"/>
        <end position="245"/>
    </location>
</feature>
<dbReference type="InterPro" id="IPR036259">
    <property type="entry name" value="MFS_trans_sf"/>
</dbReference>
<reference evidence="7 8" key="1">
    <citation type="submission" date="2022-01" db="EMBL/GenBank/DDBJ databases">
        <title>Novel bile acid biosynthetic pathways are enriched in the microbiome of centenarians.</title>
        <authorList>
            <person name="Sato Y."/>
            <person name="Atarashi K."/>
            <person name="Plichta R.D."/>
            <person name="Arai Y."/>
            <person name="Sasajima S."/>
            <person name="Kearney M.S."/>
            <person name="Suda W."/>
            <person name="Takeshita K."/>
            <person name="Sasaki T."/>
            <person name="Okamoto S."/>
            <person name="Skelly N.A."/>
            <person name="Okamura Y."/>
            <person name="Vlamakis H."/>
            <person name="Li Y."/>
            <person name="Tanoue T."/>
            <person name="Takei H."/>
            <person name="Nittono H."/>
            <person name="Narushima S."/>
            <person name="Irie J."/>
            <person name="Itoh H."/>
            <person name="Moriya K."/>
            <person name="Sugiura Y."/>
            <person name="Suematsu M."/>
            <person name="Moritoki N."/>
            <person name="Shibata S."/>
            <person name="Littman R.D."/>
            <person name="Fischbach A.M."/>
            <person name="Uwamino Y."/>
            <person name="Inoue T."/>
            <person name="Honda A."/>
            <person name="Hattori M."/>
            <person name="Murai T."/>
            <person name="Xavier J.R."/>
            <person name="Hirose N."/>
            <person name="Honda K."/>
        </authorList>
    </citation>
    <scope>NUCLEOTIDE SEQUENCE [LARGE SCALE GENOMIC DNA]</scope>
    <source>
        <strain evidence="7 8">CE91-St30</strain>
    </source>
</reference>
<dbReference type="RefSeq" id="WP_102377610.1">
    <property type="nucleotide sequence ID" value="NZ_AP025564.1"/>
</dbReference>
<feature type="transmembrane region" description="Helical" evidence="5">
    <location>
        <begin position="105"/>
        <end position="128"/>
    </location>
</feature>
<organism evidence="7 8">
    <name type="scientific">Raoultibacter timonensis</name>
    <dbReference type="NCBI Taxonomy" id="1907662"/>
    <lineage>
        <taxon>Bacteria</taxon>
        <taxon>Bacillati</taxon>
        <taxon>Actinomycetota</taxon>
        <taxon>Coriobacteriia</taxon>
        <taxon>Eggerthellales</taxon>
        <taxon>Eggerthellaceae</taxon>
        <taxon>Raoultibacter</taxon>
    </lineage>
</organism>
<dbReference type="InterPro" id="IPR020846">
    <property type="entry name" value="MFS_dom"/>
</dbReference>
<feature type="transmembrane region" description="Helical" evidence="5">
    <location>
        <begin position="12"/>
        <end position="31"/>
    </location>
</feature>
<dbReference type="PANTHER" id="PTHR11360">
    <property type="entry name" value="MONOCARBOXYLATE TRANSPORTER"/>
    <property type="match status" value="1"/>
</dbReference>
<proteinExistence type="predicted"/>
<evidence type="ECO:0000313" key="8">
    <source>
        <dbReference type="Proteomes" id="UP001320544"/>
    </source>
</evidence>
<evidence type="ECO:0000259" key="6">
    <source>
        <dbReference type="PROSITE" id="PS50850"/>
    </source>
</evidence>
<dbReference type="PROSITE" id="PS50850">
    <property type="entry name" value="MFS"/>
    <property type="match status" value="1"/>
</dbReference>
<keyword evidence="2 5" id="KW-0812">Transmembrane</keyword>
<dbReference type="PANTHER" id="PTHR11360:SF290">
    <property type="entry name" value="MONOCARBOXYLATE MFS PERMEASE"/>
    <property type="match status" value="1"/>
</dbReference>
<keyword evidence="4 5" id="KW-0472">Membrane</keyword>
<feature type="transmembrane region" description="Helical" evidence="5">
    <location>
        <begin position="51"/>
        <end position="69"/>
    </location>
</feature>
<gene>
    <name evidence="7" type="ORF">CE91St30_22680</name>
</gene>
<sequence length="437" mass="47270">MAEKKKGIHYAWWIVAGCCFMQACCLGLMMNSAGIFYTPVTEDLNIGLGPLALYVTVYFFVTTFTYPFVARILPKYNINIVLSVAVAICCVAMGLMSTYTSVWQWYVSGALYGIGGAFVFVVAATVLIENWFDKKRGLALGITQCCSGIGGAIFPIVGTMLINQVGWRSTYLILAVVAAVLVLPWTMFVFKYKPEDKGLKPYGYEEKKNTEGAVVSAYPGVPARKALITVAFWALFLYGGVEALMSGYNTHLPGFSVSIGLGDMFGSQMLSLSMIGYVFATVIMGWLTDKIGVIIPSFITLLITALSLFGFAVLRDQLPLSVCAFFFGTNSVIITISMATLVSEIFGKRDYAKILSYIRMSGCIAAFGSSAIGFVYDATGRFDISFYAGVAIIAICAVLVLIAVSQKKKIRETLWITTDAGPSDAQETGSSAKAQTT</sequence>
<dbReference type="SUPFAM" id="SSF103473">
    <property type="entry name" value="MFS general substrate transporter"/>
    <property type="match status" value="1"/>
</dbReference>
<feature type="transmembrane region" description="Helical" evidence="5">
    <location>
        <begin position="293"/>
        <end position="312"/>
    </location>
</feature>
<feature type="transmembrane region" description="Helical" evidence="5">
    <location>
        <begin position="76"/>
        <end position="99"/>
    </location>
</feature>
<dbReference type="Gene3D" id="1.20.1250.20">
    <property type="entry name" value="MFS general substrate transporter like domains"/>
    <property type="match status" value="2"/>
</dbReference>
<evidence type="ECO:0000256" key="2">
    <source>
        <dbReference type="ARBA" id="ARBA00022692"/>
    </source>
</evidence>
<dbReference type="InterPro" id="IPR011701">
    <property type="entry name" value="MFS"/>
</dbReference>
<feature type="domain" description="Major facilitator superfamily (MFS) profile" evidence="6">
    <location>
        <begin position="11"/>
        <end position="408"/>
    </location>
</feature>
<comment type="subcellular location">
    <subcellularLocation>
        <location evidence="1">Cell membrane</location>
        <topology evidence="1">Multi-pass membrane protein</topology>
    </subcellularLocation>
</comment>
<dbReference type="Pfam" id="PF07690">
    <property type="entry name" value="MFS_1"/>
    <property type="match status" value="1"/>
</dbReference>